<evidence type="ECO:0000313" key="2">
    <source>
        <dbReference type="EMBL" id="RDX82209.1"/>
    </source>
</evidence>
<dbReference type="Gene3D" id="3.30.420.10">
    <property type="entry name" value="Ribonuclease H-like superfamily/Ribonuclease H"/>
    <property type="match status" value="1"/>
</dbReference>
<comment type="caution">
    <text evidence="2">The sequence shown here is derived from an EMBL/GenBank/DDBJ whole genome shotgun (WGS) entry which is preliminary data.</text>
</comment>
<dbReference type="GO" id="GO:0003676">
    <property type="term" value="F:nucleic acid binding"/>
    <property type="evidence" value="ECO:0007669"/>
    <property type="project" value="InterPro"/>
</dbReference>
<accession>A0A371FV60</accession>
<dbReference type="AlphaFoldDB" id="A0A371FV60"/>
<dbReference type="PANTHER" id="PTHR42648:SF21">
    <property type="entry name" value="CYSTEINE-RICH RLK (RECEPTOR-LIKE PROTEIN KINASE) 8"/>
    <property type="match status" value="1"/>
</dbReference>
<sequence length="244" mass="28635">MEIWEDLDLFSLEEEDKEANICLMVDTTSKNEEDDEEKEKIKWIGKFGKHHFLSIEMVLYVKRLKHNLLSISQLCDDGYDVSFNKGECIVENIDDSLLFSTNRKQFKGKQVKESFEYKNIVSTSRPLELLHIDLFGPTRTTSVSGKRYGLVIVYDYNRWTWILVRFWSRFSKIRPMVSSLDGDKCKGLDLLDGLFERDLLFLRNRGEGSSPYCPHSRNNRYLDLDPGSTRSTRRHLKHHGNIEE</sequence>
<dbReference type="PANTHER" id="PTHR42648">
    <property type="entry name" value="TRANSPOSASE, PUTATIVE-RELATED"/>
    <property type="match status" value="1"/>
</dbReference>
<feature type="region of interest" description="Disordered" evidence="1">
    <location>
        <begin position="223"/>
        <end position="244"/>
    </location>
</feature>
<evidence type="ECO:0000313" key="3">
    <source>
        <dbReference type="Proteomes" id="UP000257109"/>
    </source>
</evidence>
<protein>
    <submittedName>
        <fullName evidence="2">Uncharacterized protein</fullName>
    </submittedName>
</protein>
<proteinExistence type="predicted"/>
<dbReference type="SUPFAM" id="SSF53098">
    <property type="entry name" value="Ribonuclease H-like"/>
    <property type="match status" value="1"/>
</dbReference>
<name>A0A371FV60_MUCPR</name>
<dbReference type="OrthoDB" id="1751476at2759"/>
<keyword evidence="3" id="KW-1185">Reference proteome</keyword>
<gene>
    <name evidence="2" type="ORF">CR513_37016</name>
</gene>
<reference evidence="2" key="1">
    <citation type="submission" date="2018-05" db="EMBL/GenBank/DDBJ databases">
        <title>Draft genome of Mucuna pruriens seed.</title>
        <authorList>
            <person name="Nnadi N.E."/>
            <person name="Vos R."/>
            <person name="Hasami M.H."/>
            <person name="Devisetty U.K."/>
            <person name="Aguiy J.C."/>
        </authorList>
    </citation>
    <scope>NUCLEOTIDE SEQUENCE [LARGE SCALE GENOMIC DNA]</scope>
    <source>
        <strain evidence="2">JCA_2017</strain>
    </source>
</reference>
<dbReference type="InterPro" id="IPR036397">
    <property type="entry name" value="RNaseH_sf"/>
</dbReference>
<dbReference type="Proteomes" id="UP000257109">
    <property type="component" value="Unassembled WGS sequence"/>
</dbReference>
<feature type="compositionally biased region" description="Basic residues" evidence="1">
    <location>
        <begin position="231"/>
        <end position="244"/>
    </location>
</feature>
<dbReference type="InterPro" id="IPR039537">
    <property type="entry name" value="Retrotran_Ty1/copia-like"/>
</dbReference>
<dbReference type="EMBL" id="QJKJ01007696">
    <property type="protein sequence ID" value="RDX82209.1"/>
    <property type="molecule type" value="Genomic_DNA"/>
</dbReference>
<evidence type="ECO:0000256" key="1">
    <source>
        <dbReference type="SAM" id="MobiDB-lite"/>
    </source>
</evidence>
<dbReference type="InterPro" id="IPR012337">
    <property type="entry name" value="RNaseH-like_sf"/>
</dbReference>
<feature type="non-terminal residue" evidence="2">
    <location>
        <position position="1"/>
    </location>
</feature>
<organism evidence="2 3">
    <name type="scientific">Mucuna pruriens</name>
    <name type="common">Velvet bean</name>
    <name type="synonym">Dolichos pruriens</name>
    <dbReference type="NCBI Taxonomy" id="157652"/>
    <lineage>
        <taxon>Eukaryota</taxon>
        <taxon>Viridiplantae</taxon>
        <taxon>Streptophyta</taxon>
        <taxon>Embryophyta</taxon>
        <taxon>Tracheophyta</taxon>
        <taxon>Spermatophyta</taxon>
        <taxon>Magnoliopsida</taxon>
        <taxon>eudicotyledons</taxon>
        <taxon>Gunneridae</taxon>
        <taxon>Pentapetalae</taxon>
        <taxon>rosids</taxon>
        <taxon>fabids</taxon>
        <taxon>Fabales</taxon>
        <taxon>Fabaceae</taxon>
        <taxon>Papilionoideae</taxon>
        <taxon>50 kb inversion clade</taxon>
        <taxon>NPAAA clade</taxon>
        <taxon>indigoferoid/millettioid clade</taxon>
        <taxon>Phaseoleae</taxon>
        <taxon>Mucuna</taxon>
    </lineage>
</organism>